<protein>
    <submittedName>
        <fullName evidence="9">BCCT family transporter</fullName>
    </submittedName>
</protein>
<dbReference type="GO" id="GO:0005886">
    <property type="term" value="C:plasma membrane"/>
    <property type="evidence" value="ECO:0007669"/>
    <property type="project" value="UniProtKB-SubCell"/>
</dbReference>
<keyword evidence="6 8" id="KW-1133">Transmembrane helix</keyword>
<dbReference type="AlphaFoldDB" id="A0A345C2R1"/>
<dbReference type="KEGG" id="rue:DT065_16870"/>
<feature type="transmembrane region" description="Helical" evidence="8">
    <location>
        <begin position="229"/>
        <end position="251"/>
    </location>
</feature>
<comment type="subcellular location">
    <subcellularLocation>
        <location evidence="1">Cell membrane</location>
        <topology evidence="1">Multi-pass membrane protein</topology>
    </subcellularLocation>
</comment>
<accession>A0A345C2R1</accession>
<name>A0A345C2R1_9BACI</name>
<organism evidence="9 10">
    <name type="scientific">Salicibibacter kimchii</name>
    <dbReference type="NCBI Taxonomy" id="2099786"/>
    <lineage>
        <taxon>Bacteria</taxon>
        <taxon>Bacillati</taxon>
        <taxon>Bacillota</taxon>
        <taxon>Bacilli</taxon>
        <taxon>Bacillales</taxon>
        <taxon>Bacillaceae</taxon>
        <taxon>Salicibibacter</taxon>
    </lineage>
</organism>
<gene>
    <name evidence="9" type="ORF">DT065_16870</name>
</gene>
<evidence type="ECO:0000256" key="8">
    <source>
        <dbReference type="SAM" id="Phobius"/>
    </source>
</evidence>
<evidence type="ECO:0000256" key="2">
    <source>
        <dbReference type="ARBA" id="ARBA00005658"/>
    </source>
</evidence>
<dbReference type="EMBL" id="CP031092">
    <property type="protein sequence ID" value="AXF57492.1"/>
    <property type="molecule type" value="Genomic_DNA"/>
</dbReference>
<dbReference type="PANTHER" id="PTHR30047:SF7">
    <property type="entry name" value="HIGH-AFFINITY CHOLINE TRANSPORT PROTEIN"/>
    <property type="match status" value="1"/>
</dbReference>
<keyword evidence="10" id="KW-1185">Reference proteome</keyword>
<feature type="transmembrane region" description="Helical" evidence="8">
    <location>
        <begin position="45"/>
        <end position="67"/>
    </location>
</feature>
<sequence>MVNQKLDWPVFAISGGALVLFVIVSLVNAGAVADMVDMLFGWATSYFGAFWQVFMVLVFAVALGLMISRYGNVRLGVQNRPDTNNFKWIAMIVTTLMAGGGVFWAAAEPIYHFLETPPMYGDVPPAEDATIAPALAQSFLDWGFLAWAVNGTLVTVVVMYGQSKGMPLKPRSLLFPIFGEKIMHRSVLGTFVDACAIVAVAAGTIGPIGFLGLQAAYMMDDLFGIPNTLTTQLVVVAVLILIAAISAMTGIHKGIQFLSRFNVIFALFLSVVILLLGPGRFIIDSFIGSYGIYIQDFLKLAFYRGDEDWLSQWTLFFWGWFIGYAPMMGIFIGRISNGRTLRELFLAVIIIAPLVMNFWFTVIGGTGIFFEQQNPGSVGGPLGEVGLAASINAIVTQLPLGFWIAAAFLVVTVVFVATTADTMSYTISISITGRDNPQKGVRIFWAVIMGAVASVLIVLGESSVDALQSFIVVTAVPVSLILLPVLWLAPRVAKKMAKDQGIK</sequence>
<feature type="transmembrane region" description="Helical" evidence="8">
    <location>
        <begin position="466"/>
        <end position="489"/>
    </location>
</feature>
<evidence type="ECO:0000256" key="5">
    <source>
        <dbReference type="ARBA" id="ARBA00022692"/>
    </source>
</evidence>
<dbReference type="GO" id="GO:0022857">
    <property type="term" value="F:transmembrane transporter activity"/>
    <property type="evidence" value="ECO:0007669"/>
    <property type="project" value="InterPro"/>
</dbReference>
<feature type="transmembrane region" description="Helical" evidence="8">
    <location>
        <begin position="191"/>
        <end position="217"/>
    </location>
</feature>
<proteinExistence type="inferred from homology"/>
<evidence type="ECO:0000313" key="9">
    <source>
        <dbReference type="EMBL" id="AXF57492.1"/>
    </source>
</evidence>
<evidence type="ECO:0000313" key="10">
    <source>
        <dbReference type="Proteomes" id="UP000252100"/>
    </source>
</evidence>
<keyword evidence="3" id="KW-0813">Transport</keyword>
<dbReference type="PANTHER" id="PTHR30047">
    <property type="entry name" value="HIGH-AFFINITY CHOLINE TRANSPORT PROTEIN-RELATED"/>
    <property type="match status" value="1"/>
</dbReference>
<dbReference type="Proteomes" id="UP000252100">
    <property type="component" value="Chromosome"/>
</dbReference>
<feature type="transmembrane region" description="Helical" evidence="8">
    <location>
        <begin position="313"/>
        <end position="332"/>
    </location>
</feature>
<dbReference type="InterPro" id="IPR000060">
    <property type="entry name" value="BCCT_transptr"/>
</dbReference>
<evidence type="ECO:0000256" key="7">
    <source>
        <dbReference type="ARBA" id="ARBA00023136"/>
    </source>
</evidence>
<comment type="similarity">
    <text evidence="2">Belongs to the BCCT transporter (TC 2.A.15) family.</text>
</comment>
<evidence type="ECO:0000256" key="3">
    <source>
        <dbReference type="ARBA" id="ARBA00022448"/>
    </source>
</evidence>
<dbReference type="OrthoDB" id="9775735at2"/>
<evidence type="ECO:0000256" key="4">
    <source>
        <dbReference type="ARBA" id="ARBA00022475"/>
    </source>
</evidence>
<dbReference type="Pfam" id="PF02028">
    <property type="entry name" value="BCCT"/>
    <property type="match status" value="1"/>
</dbReference>
<feature type="transmembrane region" description="Helical" evidence="8">
    <location>
        <begin position="88"/>
        <end position="107"/>
    </location>
</feature>
<evidence type="ECO:0000256" key="6">
    <source>
        <dbReference type="ARBA" id="ARBA00022989"/>
    </source>
</evidence>
<keyword evidence="4" id="KW-1003">Cell membrane</keyword>
<feature type="transmembrane region" description="Helical" evidence="8">
    <location>
        <begin position="400"/>
        <end position="420"/>
    </location>
</feature>
<keyword evidence="5 8" id="KW-0812">Transmembrane</keyword>
<evidence type="ECO:0000256" key="1">
    <source>
        <dbReference type="ARBA" id="ARBA00004651"/>
    </source>
</evidence>
<reference evidence="9 10" key="1">
    <citation type="journal article" date="2018" name="J. Microbiol.">
        <title>Salicibibacter kimchii gen. nov., sp. nov., a moderately halophilic and alkalitolerant bacterium in the family Bacillaceae, isolated from kimchi.</title>
        <authorList>
            <person name="Jang J.Y."/>
            <person name="Oh Y.J."/>
            <person name="Lim S.K."/>
            <person name="Park H.K."/>
            <person name="Lee C."/>
            <person name="Kim J.Y."/>
            <person name="Lee M.A."/>
            <person name="Choi H.J."/>
        </authorList>
    </citation>
    <scope>NUCLEOTIDE SEQUENCE [LARGE SCALE GENOMIC DNA]</scope>
    <source>
        <strain evidence="9 10">NKC1-1</strain>
    </source>
</reference>
<keyword evidence="7 8" id="KW-0472">Membrane</keyword>
<feature type="transmembrane region" description="Helical" evidence="8">
    <location>
        <begin position="344"/>
        <end position="370"/>
    </location>
</feature>
<feature type="transmembrane region" description="Helical" evidence="8">
    <location>
        <begin position="441"/>
        <end position="460"/>
    </location>
</feature>
<feature type="transmembrane region" description="Helical" evidence="8">
    <location>
        <begin position="263"/>
        <end position="293"/>
    </location>
</feature>
<feature type="transmembrane region" description="Helical" evidence="8">
    <location>
        <begin position="142"/>
        <end position="161"/>
    </location>
</feature>